<proteinExistence type="inferred from homology"/>
<protein>
    <submittedName>
        <fullName evidence="7">MBL fold metallo-hydrolase</fullName>
    </submittedName>
</protein>
<feature type="domain" description="Metallo-beta-lactamase" evidence="6">
    <location>
        <begin position="70"/>
        <end position="274"/>
    </location>
</feature>
<evidence type="ECO:0000256" key="3">
    <source>
        <dbReference type="ARBA" id="ARBA00022801"/>
    </source>
</evidence>
<gene>
    <name evidence="7" type="ORF">A6768_08475</name>
</gene>
<keyword evidence="3 7" id="KW-0378">Hydrolase</keyword>
<evidence type="ECO:0000256" key="5">
    <source>
        <dbReference type="SAM" id="MobiDB-lite"/>
    </source>
</evidence>
<dbReference type="Proteomes" id="UP000219422">
    <property type="component" value="Chromosome"/>
</dbReference>
<accession>A0A291MY05</accession>
<dbReference type="Pfam" id="PF00753">
    <property type="entry name" value="Lactamase_B"/>
    <property type="match status" value="1"/>
</dbReference>
<reference evidence="7 8" key="1">
    <citation type="submission" date="2017-10" db="EMBL/GenBank/DDBJ databases">
        <title>Sphingobium yanoikuyae S72.</title>
        <authorList>
            <person name="Sanchez E."/>
            <person name="Bustos P."/>
            <person name="Mendoza P."/>
            <person name="Guo X."/>
            <person name="Mendoza A."/>
        </authorList>
    </citation>
    <scope>NUCLEOTIDE SEQUENCE [LARGE SCALE GENOMIC DNA]</scope>
    <source>
        <strain evidence="7 8">S72</strain>
    </source>
</reference>
<dbReference type="SUPFAM" id="SSF56281">
    <property type="entry name" value="Metallo-hydrolase/oxidoreductase"/>
    <property type="match status" value="1"/>
</dbReference>
<evidence type="ECO:0000313" key="8">
    <source>
        <dbReference type="Proteomes" id="UP000219422"/>
    </source>
</evidence>
<name>A0A291MY05_SPHYA</name>
<organism evidence="7 8">
    <name type="scientific">Sphingobium yanoikuyae</name>
    <name type="common">Sphingomonas yanoikuyae</name>
    <dbReference type="NCBI Taxonomy" id="13690"/>
    <lineage>
        <taxon>Bacteria</taxon>
        <taxon>Pseudomonadati</taxon>
        <taxon>Pseudomonadota</taxon>
        <taxon>Alphaproteobacteria</taxon>
        <taxon>Sphingomonadales</taxon>
        <taxon>Sphingomonadaceae</taxon>
        <taxon>Sphingobium</taxon>
    </lineage>
</organism>
<dbReference type="GO" id="GO:0046872">
    <property type="term" value="F:metal ion binding"/>
    <property type="evidence" value="ECO:0007669"/>
    <property type="project" value="UniProtKB-KW"/>
</dbReference>
<evidence type="ECO:0000256" key="1">
    <source>
        <dbReference type="ARBA" id="ARBA00007749"/>
    </source>
</evidence>
<dbReference type="CDD" id="cd07720">
    <property type="entry name" value="OPHC2-like_MBL-fold"/>
    <property type="match status" value="1"/>
</dbReference>
<dbReference type="EMBL" id="CP023741">
    <property type="protein sequence ID" value="ATI80034.1"/>
    <property type="molecule type" value="Genomic_DNA"/>
</dbReference>
<dbReference type="SMART" id="SM00849">
    <property type="entry name" value="Lactamase_B"/>
    <property type="match status" value="1"/>
</dbReference>
<dbReference type="GO" id="GO:0016787">
    <property type="term" value="F:hydrolase activity"/>
    <property type="evidence" value="ECO:0007669"/>
    <property type="project" value="UniProtKB-KW"/>
</dbReference>
<dbReference type="Gene3D" id="3.60.15.10">
    <property type="entry name" value="Ribonuclease Z/Hydroxyacylglutathione hydrolase-like"/>
    <property type="match status" value="1"/>
</dbReference>
<evidence type="ECO:0000259" key="6">
    <source>
        <dbReference type="SMART" id="SM00849"/>
    </source>
</evidence>
<dbReference type="InterPro" id="IPR001279">
    <property type="entry name" value="Metallo-B-lactamas"/>
</dbReference>
<evidence type="ECO:0000256" key="2">
    <source>
        <dbReference type="ARBA" id="ARBA00022723"/>
    </source>
</evidence>
<keyword evidence="4" id="KW-0862">Zinc</keyword>
<dbReference type="AlphaFoldDB" id="A0A291MY05"/>
<keyword evidence="2" id="KW-0479">Metal-binding</keyword>
<comment type="similarity">
    <text evidence="1">Belongs to the metallo-beta-lactamase superfamily.</text>
</comment>
<evidence type="ECO:0000256" key="4">
    <source>
        <dbReference type="ARBA" id="ARBA00022833"/>
    </source>
</evidence>
<sequence>MPWRRLSGNEMTDPATHPTTSADTLPKPTAMQVGSLRVTALQDGHFDLPTAFLTSPTGESPIADATFNLDVNAFLIQDANRNILVDTGCGSQLGPTVNKLVPSLRAAGLAPSDIDAVLCTHIHPDHTNGLIDAQGSAIYTNAQVFVHQNEIDFWLNDGRREQATGELRQSYEWAHEAFSPYAGRIEPFRSGGVLAGIEAIPLFGHTPGHCGFQFDGGGTDQLIIWGDVVHNIEVQAREPEISVLADVNQSEARSTRLSIFDRVTADDVLVTGMHVKFPGFGRLRRAGAGYEFTPDP</sequence>
<dbReference type="KEGG" id="sya:A6768_08475"/>
<dbReference type="PANTHER" id="PTHR42978">
    <property type="entry name" value="QUORUM-QUENCHING LACTONASE YTNP-RELATED-RELATED"/>
    <property type="match status" value="1"/>
</dbReference>
<dbReference type="InterPro" id="IPR051013">
    <property type="entry name" value="MBL_superfamily_lactonases"/>
</dbReference>
<dbReference type="PANTHER" id="PTHR42978:SF6">
    <property type="entry name" value="QUORUM-QUENCHING LACTONASE YTNP-RELATED"/>
    <property type="match status" value="1"/>
</dbReference>
<dbReference type="InterPro" id="IPR036866">
    <property type="entry name" value="RibonucZ/Hydroxyglut_hydro"/>
</dbReference>
<feature type="region of interest" description="Disordered" evidence="5">
    <location>
        <begin position="1"/>
        <end position="27"/>
    </location>
</feature>
<evidence type="ECO:0000313" key="7">
    <source>
        <dbReference type="EMBL" id="ATI80034.1"/>
    </source>
</evidence>